<dbReference type="SMART" id="SM00530">
    <property type="entry name" value="HTH_XRE"/>
    <property type="match status" value="1"/>
</dbReference>
<dbReference type="Gene3D" id="1.10.260.40">
    <property type="entry name" value="lambda repressor-like DNA-binding domains"/>
    <property type="match status" value="1"/>
</dbReference>
<evidence type="ECO:0000313" key="2">
    <source>
        <dbReference type="EMBL" id="GAA0933742.1"/>
    </source>
</evidence>
<dbReference type="InterPro" id="IPR010982">
    <property type="entry name" value="Lambda_DNA-bd_dom_sf"/>
</dbReference>
<organism evidence="2 3">
    <name type="scientific">Nonomuraea longicatena</name>
    <dbReference type="NCBI Taxonomy" id="83682"/>
    <lineage>
        <taxon>Bacteria</taxon>
        <taxon>Bacillati</taxon>
        <taxon>Actinomycetota</taxon>
        <taxon>Actinomycetes</taxon>
        <taxon>Streptosporangiales</taxon>
        <taxon>Streptosporangiaceae</taxon>
        <taxon>Nonomuraea</taxon>
    </lineage>
</organism>
<protein>
    <submittedName>
        <fullName evidence="2">Helix-turn-helix transcriptional regulator</fullName>
    </submittedName>
</protein>
<gene>
    <name evidence="2" type="ORF">GCM10009560_40230</name>
</gene>
<reference evidence="2 3" key="1">
    <citation type="journal article" date="2019" name="Int. J. Syst. Evol. Microbiol.">
        <title>The Global Catalogue of Microorganisms (GCM) 10K type strain sequencing project: providing services to taxonomists for standard genome sequencing and annotation.</title>
        <authorList>
            <consortium name="The Broad Institute Genomics Platform"/>
            <consortium name="The Broad Institute Genome Sequencing Center for Infectious Disease"/>
            <person name="Wu L."/>
            <person name="Ma J."/>
        </authorList>
    </citation>
    <scope>NUCLEOTIDE SEQUENCE [LARGE SCALE GENOMIC DNA]</scope>
    <source>
        <strain evidence="2 3">JCM 11136</strain>
    </source>
</reference>
<name>A0ABN1PWN0_9ACTN</name>
<dbReference type="PROSITE" id="PS50943">
    <property type="entry name" value="HTH_CROC1"/>
    <property type="match status" value="1"/>
</dbReference>
<dbReference type="RefSeq" id="WP_343951456.1">
    <property type="nucleotide sequence ID" value="NZ_BAAAHQ010000021.1"/>
</dbReference>
<dbReference type="Pfam" id="PF13560">
    <property type="entry name" value="HTH_31"/>
    <property type="match status" value="1"/>
</dbReference>
<dbReference type="InterPro" id="IPR001387">
    <property type="entry name" value="Cro/C1-type_HTH"/>
</dbReference>
<comment type="caution">
    <text evidence="2">The sequence shown here is derived from an EMBL/GenBank/DDBJ whole genome shotgun (WGS) entry which is preliminary data.</text>
</comment>
<dbReference type="EMBL" id="BAAAHQ010000021">
    <property type="protein sequence ID" value="GAA0933742.1"/>
    <property type="molecule type" value="Genomic_DNA"/>
</dbReference>
<proteinExistence type="predicted"/>
<evidence type="ECO:0000313" key="3">
    <source>
        <dbReference type="Proteomes" id="UP001501578"/>
    </source>
</evidence>
<sequence length="405" mass="43734">MHDATVIGNRLRTLRKWRGLTLVELAGMAGMSKTHLSDIERGLKALDRRSYVASLSTALRVSEADLVGGPHLTQDPVQAGPHSTVPQMRIALQTNTLTEPATDRAREVGILTAEVKQLEDVFARCDYVTLGSRLPGIIDELHFHAARPQNEAAQRDSLTALVEACMYATFRMKDLGYGDLAHQAATRAEEAARLLGDPVALGKAAYCRIQTMPREAGWDRKLTAARRAADTLQPHVRSAEGTAVLGMLILTSALAAAVAYRLDDARDGLAEARDLANYIDDDPCRNWSAFSITNVGAWGVALAVESGESGGAVLEKARIVDESLLLGRPSRRATFLADVGRGLAREQKTAKGALGWMLRAEGVAPQRIRNSPQVREAVAVMIQRSKVAASGRELRGLAARMGIPH</sequence>
<dbReference type="SUPFAM" id="SSF47413">
    <property type="entry name" value="lambda repressor-like DNA-binding domains"/>
    <property type="match status" value="1"/>
</dbReference>
<dbReference type="CDD" id="cd00093">
    <property type="entry name" value="HTH_XRE"/>
    <property type="match status" value="1"/>
</dbReference>
<keyword evidence="3" id="KW-1185">Reference proteome</keyword>
<accession>A0ABN1PWN0</accession>
<dbReference type="Proteomes" id="UP001501578">
    <property type="component" value="Unassembled WGS sequence"/>
</dbReference>
<evidence type="ECO:0000259" key="1">
    <source>
        <dbReference type="PROSITE" id="PS50943"/>
    </source>
</evidence>
<feature type="domain" description="HTH cro/C1-type" evidence="1">
    <location>
        <begin position="11"/>
        <end position="66"/>
    </location>
</feature>